<dbReference type="AlphaFoldDB" id="A0A927IIN1"/>
<sequence>MNPTEYDIIAIDISKDTLEALSDKRSFSVSNKADALSELTDHIATFKTPLAVFEATGGYERILMQQLLAKGLPFARVNPARVRHYAKSEGVKAKTDPIDARMIRNFAKEKNIRPQTPPCEKRQQLAALLDRRSHLSEQLSREKNRRQNSDPLIHPSIERMIAIVQNELETIEEDIRELVQSDAKMRSQQGIALSVCGVGEVTAWTLLAHLSEIESLNRNQIVALAGIAPFNDDSGKTKKKRRIQEGRAKVRRCLYMATKTAAVHNEVIRPYVQKLRDKGKPYKCAIVAGMRKMLIHIQSLFKKLNLQLAQ</sequence>
<evidence type="ECO:0000313" key="9">
    <source>
        <dbReference type="EMBL" id="MBD5781084.1"/>
    </source>
</evidence>
<dbReference type="EMBL" id="JACYFG010000041">
    <property type="protein sequence ID" value="MBD5781382.1"/>
    <property type="molecule type" value="Genomic_DNA"/>
</dbReference>
<dbReference type="Pfam" id="PF01548">
    <property type="entry name" value="DEDD_Tnp_IS110"/>
    <property type="match status" value="1"/>
</dbReference>
<dbReference type="Pfam" id="PF02371">
    <property type="entry name" value="Transposase_20"/>
    <property type="match status" value="1"/>
</dbReference>
<feature type="domain" description="Transposase IS110-like N-terminal" evidence="2">
    <location>
        <begin position="24"/>
        <end position="146"/>
    </location>
</feature>
<dbReference type="EMBL" id="JACYFG010000010">
    <property type="protein sequence ID" value="MBD5779649.1"/>
    <property type="molecule type" value="Genomic_DNA"/>
</dbReference>
<dbReference type="EMBL" id="JACYFG010000042">
    <property type="protein sequence ID" value="MBD5781441.1"/>
    <property type="molecule type" value="Genomic_DNA"/>
</dbReference>
<feature type="coiled-coil region" evidence="1">
    <location>
        <begin position="125"/>
        <end position="181"/>
    </location>
</feature>
<dbReference type="Proteomes" id="UP000622317">
    <property type="component" value="Unassembled WGS sequence"/>
</dbReference>
<evidence type="ECO:0000313" key="5">
    <source>
        <dbReference type="EMBL" id="MBD5779846.1"/>
    </source>
</evidence>
<keyword evidence="12" id="KW-1185">Reference proteome</keyword>
<evidence type="ECO:0000256" key="1">
    <source>
        <dbReference type="SAM" id="Coils"/>
    </source>
</evidence>
<proteinExistence type="predicted"/>
<dbReference type="PANTHER" id="PTHR33055:SF13">
    <property type="entry name" value="TRANSPOSASE"/>
    <property type="match status" value="1"/>
</dbReference>
<evidence type="ECO:0000313" key="8">
    <source>
        <dbReference type="EMBL" id="MBD5781066.1"/>
    </source>
</evidence>
<keyword evidence="1" id="KW-0175">Coiled coil</keyword>
<evidence type="ECO:0000259" key="2">
    <source>
        <dbReference type="Pfam" id="PF01548"/>
    </source>
</evidence>
<gene>
    <name evidence="4" type="ORF">IEN85_09095</name>
    <name evidence="5" type="ORF">IEN85_10105</name>
    <name evidence="6" type="ORF">IEN85_11770</name>
    <name evidence="7" type="ORF">IEN85_14790</name>
    <name evidence="8" type="ORF">IEN85_16320</name>
    <name evidence="9" type="ORF">IEN85_16415</name>
    <name evidence="10" type="ORF">IEN85_17915</name>
    <name evidence="11" type="ORF">IEN85_18210</name>
</gene>
<dbReference type="EMBL" id="JACYFG010000017">
    <property type="protein sequence ID" value="MBD5779846.1"/>
    <property type="molecule type" value="Genomic_DNA"/>
</dbReference>
<evidence type="ECO:0000313" key="4">
    <source>
        <dbReference type="EMBL" id="MBD5779649.1"/>
    </source>
</evidence>
<evidence type="ECO:0000313" key="6">
    <source>
        <dbReference type="EMBL" id="MBD5780171.1"/>
    </source>
</evidence>
<evidence type="ECO:0000313" key="11">
    <source>
        <dbReference type="EMBL" id="MBD5781441.1"/>
    </source>
</evidence>
<protein>
    <submittedName>
        <fullName evidence="11">IS110 family transposase</fullName>
    </submittedName>
</protein>
<evidence type="ECO:0000313" key="10">
    <source>
        <dbReference type="EMBL" id="MBD5781382.1"/>
    </source>
</evidence>
<dbReference type="InterPro" id="IPR003346">
    <property type="entry name" value="Transposase_20"/>
</dbReference>
<dbReference type="EMBL" id="JACYFG010000039">
    <property type="protein sequence ID" value="MBD5781066.1"/>
    <property type="molecule type" value="Genomic_DNA"/>
</dbReference>
<dbReference type="EMBL" id="JACYFG010000034">
    <property type="protein sequence ID" value="MBD5780171.1"/>
    <property type="molecule type" value="Genomic_DNA"/>
</dbReference>
<dbReference type="GO" id="GO:0006313">
    <property type="term" value="P:DNA transposition"/>
    <property type="evidence" value="ECO:0007669"/>
    <property type="project" value="InterPro"/>
</dbReference>
<evidence type="ECO:0000313" key="12">
    <source>
        <dbReference type="Proteomes" id="UP000622317"/>
    </source>
</evidence>
<dbReference type="NCBIfam" id="NF033542">
    <property type="entry name" value="transpos_IS110"/>
    <property type="match status" value="1"/>
</dbReference>
<evidence type="ECO:0000259" key="3">
    <source>
        <dbReference type="Pfam" id="PF02371"/>
    </source>
</evidence>
<dbReference type="PANTHER" id="PTHR33055">
    <property type="entry name" value="TRANSPOSASE FOR INSERTION SEQUENCE ELEMENT IS1111A"/>
    <property type="match status" value="1"/>
</dbReference>
<reference evidence="11" key="1">
    <citation type="submission" date="2020-09" db="EMBL/GenBank/DDBJ databases">
        <title>Pelagicoccus enzymogenes sp. nov. with an EPS production, isolated from marine sediment.</title>
        <authorList>
            <person name="Feng X."/>
        </authorList>
    </citation>
    <scope>NUCLEOTIDE SEQUENCE</scope>
    <source>
        <strain evidence="11">NFK12</strain>
    </source>
</reference>
<dbReference type="EMBL" id="JACYFG010000040">
    <property type="protein sequence ID" value="MBD5781084.1"/>
    <property type="molecule type" value="Genomic_DNA"/>
</dbReference>
<dbReference type="EMBL" id="JACYFG010000036">
    <property type="protein sequence ID" value="MBD5780764.1"/>
    <property type="molecule type" value="Genomic_DNA"/>
</dbReference>
<evidence type="ECO:0000313" key="7">
    <source>
        <dbReference type="EMBL" id="MBD5780764.1"/>
    </source>
</evidence>
<dbReference type="GO" id="GO:0004803">
    <property type="term" value="F:transposase activity"/>
    <property type="evidence" value="ECO:0007669"/>
    <property type="project" value="InterPro"/>
</dbReference>
<organism evidence="11 12">
    <name type="scientific">Pelagicoccus enzymogenes</name>
    <dbReference type="NCBI Taxonomy" id="2773457"/>
    <lineage>
        <taxon>Bacteria</taxon>
        <taxon>Pseudomonadati</taxon>
        <taxon>Verrucomicrobiota</taxon>
        <taxon>Opitutia</taxon>
        <taxon>Puniceicoccales</taxon>
        <taxon>Pelagicoccaceae</taxon>
        <taxon>Pelagicoccus</taxon>
    </lineage>
</organism>
<comment type="caution">
    <text evidence="11">The sequence shown here is derived from an EMBL/GenBank/DDBJ whole genome shotgun (WGS) entry which is preliminary data.</text>
</comment>
<dbReference type="InterPro" id="IPR002525">
    <property type="entry name" value="Transp_IS110-like_N"/>
</dbReference>
<accession>A0A927IIN1</accession>
<dbReference type="InterPro" id="IPR047650">
    <property type="entry name" value="Transpos_IS110"/>
</dbReference>
<dbReference type="GO" id="GO:0003677">
    <property type="term" value="F:DNA binding"/>
    <property type="evidence" value="ECO:0007669"/>
    <property type="project" value="InterPro"/>
</dbReference>
<name>A0A927IIN1_9BACT</name>
<feature type="domain" description="Transposase IS116/IS110/IS902 C-terminal" evidence="3">
    <location>
        <begin position="193"/>
        <end position="273"/>
    </location>
</feature>